<proteinExistence type="predicted"/>
<name>A0A4R5CVT1_9ACTN</name>
<dbReference type="SUPFAM" id="SSF55781">
    <property type="entry name" value="GAF domain-like"/>
    <property type="match status" value="1"/>
</dbReference>
<keyword evidence="2" id="KW-0804">Transcription</keyword>
<keyword evidence="5" id="KW-1185">Reference proteome</keyword>
<evidence type="ECO:0000256" key="2">
    <source>
        <dbReference type="ARBA" id="ARBA00023163"/>
    </source>
</evidence>
<dbReference type="SMART" id="SM01012">
    <property type="entry name" value="ANTAR"/>
    <property type="match status" value="1"/>
</dbReference>
<dbReference type="InParanoid" id="A0A4R5CVT1"/>
<evidence type="ECO:0000313" key="5">
    <source>
        <dbReference type="Proteomes" id="UP000294739"/>
    </source>
</evidence>
<dbReference type="RefSeq" id="WP_131898154.1">
    <property type="nucleotide sequence ID" value="NZ_SMKZ01000033.1"/>
</dbReference>
<protein>
    <submittedName>
        <fullName evidence="4">ANTAR domain-containing protein</fullName>
    </submittedName>
</protein>
<dbReference type="Proteomes" id="UP000294739">
    <property type="component" value="Unassembled WGS sequence"/>
</dbReference>
<comment type="caution">
    <text evidence="4">The sequence shown here is derived from an EMBL/GenBank/DDBJ whole genome shotgun (WGS) entry which is preliminary data.</text>
</comment>
<dbReference type="Pfam" id="PF03861">
    <property type="entry name" value="ANTAR"/>
    <property type="match status" value="1"/>
</dbReference>
<dbReference type="EMBL" id="SMKZ01000033">
    <property type="protein sequence ID" value="TDE03131.1"/>
    <property type="molecule type" value="Genomic_DNA"/>
</dbReference>
<dbReference type="AlphaFoldDB" id="A0A4R5CVT1"/>
<feature type="domain" description="ANTAR" evidence="3">
    <location>
        <begin position="118"/>
        <end position="192"/>
    </location>
</feature>
<dbReference type="Gene3D" id="3.30.450.40">
    <property type="match status" value="1"/>
</dbReference>
<dbReference type="InterPro" id="IPR029016">
    <property type="entry name" value="GAF-like_dom_sf"/>
</dbReference>
<sequence length="231" mass="24181">MSADDVGLSVVQGRNLREPVLAIGDRCEELEELQLMLGQGPGMDAAATDRPVLVPDLSVSAAADRWPVFAPAAVAHGAYGMFAFPVAIGAARIGVLDVYRRRPGSLSAAELADGLAFADAVLLLALDERGGLTFGAGRLIDGELPERRADVHQAAGMVSVQLGVGVDEALARLRAYAYVNGQRLVDVAAAVLARHLRLDSHDDNDVTAGIGITDIMDAPPSVGYEETEGEK</sequence>
<accession>A0A4R5CVT1</accession>
<dbReference type="OrthoDB" id="7466251at2"/>
<keyword evidence="1" id="KW-0805">Transcription regulation</keyword>
<evidence type="ECO:0000313" key="4">
    <source>
        <dbReference type="EMBL" id="TDE03131.1"/>
    </source>
</evidence>
<dbReference type="GO" id="GO:0003723">
    <property type="term" value="F:RNA binding"/>
    <property type="evidence" value="ECO:0007669"/>
    <property type="project" value="InterPro"/>
</dbReference>
<gene>
    <name evidence="4" type="ORF">E1269_20975</name>
</gene>
<dbReference type="Gene3D" id="1.10.10.10">
    <property type="entry name" value="Winged helix-like DNA-binding domain superfamily/Winged helix DNA-binding domain"/>
    <property type="match status" value="1"/>
</dbReference>
<evidence type="ECO:0000256" key="1">
    <source>
        <dbReference type="ARBA" id="ARBA00023015"/>
    </source>
</evidence>
<evidence type="ECO:0000259" key="3">
    <source>
        <dbReference type="SMART" id="SM01012"/>
    </source>
</evidence>
<dbReference type="InterPro" id="IPR005561">
    <property type="entry name" value="ANTAR"/>
</dbReference>
<organism evidence="4 5">
    <name type="scientific">Jiangella asiatica</name>
    <dbReference type="NCBI Taxonomy" id="2530372"/>
    <lineage>
        <taxon>Bacteria</taxon>
        <taxon>Bacillati</taxon>
        <taxon>Actinomycetota</taxon>
        <taxon>Actinomycetes</taxon>
        <taxon>Jiangellales</taxon>
        <taxon>Jiangellaceae</taxon>
        <taxon>Jiangella</taxon>
    </lineage>
</organism>
<reference evidence="4 5" key="1">
    <citation type="submission" date="2019-03" db="EMBL/GenBank/DDBJ databases">
        <title>Draft genome sequences of novel Actinobacteria.</title>
        <authorList>
            <person name="Sahin N."/>
            <person name="Ay H."/>
            <person name="Saygin H."/>
        </authorList>
    </citation>
    <scope>NUCLEOTIDE SEQUENCE [LARGE SCALE GENOMIC DNA]</scope>
    <source>
        <strain evidence="4 5">5K138</strain>
    </source>
</reference>
<dbReference type="InterPro" id="IPR036388">
    <property type="entry name" value="WH-like_DNA-bd_sf"/>
</dbReference>